<keyword evidence="2" id="KW-1185">Reference proteome</keyword>
<dbReference type="Proteomes" id="UP000308600">
    <property type="component" value="Unassembled WGS sequence"/>
</dbReference>
<evidence type="ECO:0000313" key="1">
    <source>
        <dbReference type="EMBL" id="TFK69168.1"/>
    </source>
</evidence>
<name>A0ACD3AT92_9AGAR</name>
<protein>
    <submittedName>
        <fullName evidence="1">Uncharacterized protein</fullName>
    </submittedName>
</protein>
<accession>A0ACD3AT92</accession>
<evidence type="ECO:0000313" key="2">
    <source>
        <dbReference type="Proteomes" id="UP000308600"/>
    </source>
</evidence>
<sequence>MLVIQLWALTLSTSKPSNLLFGLSHLSARVPNNPRNADIDLPMSDTSVISLCRTQRWFETAKALSVPFELGENSTDSDYTQISCLLSRAGLVDYACSITR</sequence>
<reference evidence="1 2" key="1">
    <citation type="journal article" date="2019" name="Nat. Ecol. Evol.">
        <title>Megaphylogeny resolves global patterns of mushroom evolution.</title>
        <authorList>
            <person name="Varga T."/>
            <person name="Krizsan K."/>
            <person name="Foldi C."/>
            <person name="Dima B."/>
            <person name="Sanchez-Garcia M."/>
            <person name="Sanchez-Ramirez S."/>
            <person name="Szollosi G.J."/>
            <person name="Szarkandi J.G."/>
            <person name="Papp V."/>
            <person name="Albert L."/>
            <person name="Andreopoulos W."/>
            <person name="Angelini C."/>
            <person name="Antonin V."/>
            <person name="Barry K.W."/>
            <person name="Bougher N.L."/>
            <person name="Buchanan P."/>
            <person name="Buyck B."/>
            <person name="Bense V."/>
            <person name="Catcheside P."/>
            <person name="Chovatia M."/>
            <person name="Cooper J."/>
            <person name="Damon W."/>
            <person name="Desjardin D."/>
            <person name="Finy P."/>
            <person name="Geml J."/>
            <person name="Haridas S."/>
            <person name="Hughes K."/>
            <person name="Justo A."/>
            <person name="Karasinski D."/>
            <person name="Kautmanova I."/>
            <person name="Kiss B."/>
            <person name="Kocsube S."/>
            <person name="Kotiranta H."/>
            <person name="LaButti K.M."/>
            <person name="Lechner B.E."/>
            <person name="Liimatainen K."/>
            <person name="Lipzen A."/>
            <person name="Lukacs Z."/>
            <person name="Mihaltcheva S."/>
            <person name="Morgado L.N."/>
            <person name="Niskanen T."/>
            <person name="Noordeloos M.E."/>
            <person name="Ohm R.A."/>
            <person name="Ortiz-Santana B."/>
            <person name="Ovrebo C."/>
            <person name="Racz N."/>
            <person name="Riley R."/>
            <person name="Savchenko A."/>
            <person name="Shiryaev A."/>
            <person name="Soop K."/>
            <person name="Spirin V."/>
            <person name="Szebenyi C."/>
            <person name="Tomsovsky M."/>
            <person name="Tulloss R.E."/>
            <person name="Uehling J."/>
            <person name="Grigoriev I.V."/>
            <person name="Vagvolgyi C."/>
            <person name="Papp T."/>
            <person name="Martin F.M."/>
            <person name="Miettinen O."/>
            <person name="Hibbett D.S."/>
            <person name="Nagy L.G."/>
        </authorList>
    </citation>
    <scope>NUCLEOTIDE SEQUENCE [LARGE SCALE GENOMIC DNA]</scope>
    <source>
        <strain evidence="1 2">NL-1719</strain>
    </source>
</reference>
<gene>
    <name evidence="1" type="ORF">BDN72DRAFT_840784</name>
</gene>
<organism evidence="1 2">
    <name type="scientific">Pluteus cervinus</name>
    <dbReference type="NCBI Taxonomy" id="181527"/>
    <lineage>
        <taxon>Eukaryota</taxon>
        <taxon>Fungi</taxon>
        <taxon>Dikarya</taxon>
        <taxon>Basidiomycota</taxon>
        <taxon>Agaricomycotina</taxon>
        <taxon>Agaricomycetes</taxon>
        <taxon>Agaricomycetidae</taxon>
        <taxon>Agaricales</taxon>
        <taxon>Pluteineae</taxon>
        <taxon>Pluteaceae</taxon>
        <taxon>Pluteus</taxon>
    </lineage>
</organism>
<dbReference type="EMBL" id="ML208335">
    <property type="protein sequence ID" value="TFK69168.1"/>
    <property type="molecule type" value="Genomic_DNA"/>
</dbReference>
<proteinExistence type="predicted"/>